<protein>
    <submittedName>
        <fullName evidence="7">Transmembrane protein 205</fullName>
    </submittedName>
</protein>
<evidence type="ECO:0000313" key="8">
    <source>
        <dbReference type="Proteomes" id="UP001054837"/>
    </source>
</evidence>
<evidence type="ECO:0000256" key="4">
    <source>
        <dbReference type="ARBA" id="ARBA00023136"/>
    </source>
</evidence>
<dbReference type="PANTHER" id="PTHR23241:SF102">
    <property type="entry name" value="LD23009P"/>
    <property type="match status" value="1"/>
</dbReference>
<dbReference type="Proteomes" id="UP001054837">
    <property type="component" value="Unassembled WGS sequence"/>
</dbReference>
<evidence type="ECO:0000256" key="5">
    <source>
        <dbReference type="SAM" id="Phobius"/>
    </source>
</evidence>
<evidence type="ECO:0000256" key="2">
    <source>
        <dbReference type="ARBA" id="ARBA00022692"/>
    </source>
</evidence>
<keyword evidence="2 5" id="KW-0812">Transmembrane</keyword>
<feature type="transmembrane region" description="Helical" evidence="5">
    <location>
        <begin position="109"/>
        <end position="128"/>
    </location>
</feature>
<comment type="caution">
    <text evidence="7">The sequence shown here is derived from an EMBL/GenBank/DDBJ whole genome shotgun (WGS) entry which is preliminary data.</text>
</comment>
<feature type="transmembrane region" description="Helical" evidence="5">
    <location>
        <begin position="140"/>
        <end position="157"/>
    </location>
</feature>
<keyword evidence="3 5" id="KW-1133">Transmembrane helix</keyword>
<dbReference type="InterPro" id="IPR053009">
    <property type="entry name" value="Xanthocillin_Biosynth-Assoc"/>
</dbReference>
<name>A0AAV4X6R7_9ARAC</name>
<feature type="transmembrane region" description="Helical" evidence="5">
    <location>
        <begin position="206"/>
        <end position="229"/>
    </location>
</feature>
<organism evidence="7 8">
    <name type="scientific">Caerostris darwini</name>
    <dbReference type="NCBI Taxonomy" id="1538125"/>
    <lineage>
        <taxon>Eukaryota</taxon>
        <taxon>Metazoa</taxon>
        <taxon>Ecdysozoa</taxon>
        <taxon>Arthropoda</taxon>
        <taxon>Chelicerata</taxon>
        <taxon>Arachnida</taxon>
        <taxon>Araneae</taxon>
        <taxon>Araneomorphae</taxon>
        <taxon>Entelegynae</taxon>
        <taxon>Araneoidea</taxon>
        <taxon>Araneidae</taxon>
        <taxon>Caerostris</taxon>
    </lineage>
</organism>
<dbReference type="PANTHER" id="PTHR23241">
    <property type="entry name" value="LATE EMBRYOGENESIS ABUNDANT PLANTS LEA-RELATED"/>
    <property type="match status" value="1"/>
</dbReference>
<evidence type="ECO:0000256" key="3">
    <source>
        <dbReference type="ARBA" id="ARBA00022989"/>
    </source>
</evidence>
<evidence type="ECO:0000259" key="6">
    <source>
        <dbReference type="Pfam" id="PF13664"/>
    </source>
</evidence>
<gene>
    <name evidence="7" type="primary">TMEM205</name>
    <name evidence="7" type="ORF">CDAR_581801</name>
</gene>
<comment type="subcellular location">
    <subcellularLocation>
        <location evidence="1">Membrane</location>
    </subcellularLocation>
</comment>
<reference evidence="7 8" key="1">
    <citation type="submission" date="2021-06" db="EMBL/GenBank/DDBJ databases">
        <title>Caerostris darwini draft genome.</title>
        <authorList>
            <person name="Kono N."/>
            <person name="Arakawa K."/>
        </authorList>
    </citation>
    <scope>NUCLEOTIDE SEQUENCE [LARGE SCALE GENOMIC DNA]</scope>
</reference>
<keyword evidence="8" id="KW-1185">Reference proteome</keyword>
<dbReference type="AlphaFoldDB" id="A0AAV4X6R7"/>
<proteinExistence type="predicted"/>
<evidence type="ECO:0000313" key="7">
    <source>
        <dbReference type="EMBL" id="GIY90203.1"/>
    </source>
</evidence>
<keyword evidence="4 5" id="KW-0472">Membrane</keyword>
<dbReference type="Pfam" id="PF13664">
    <property type="entry name" value="DUF4149"/>
    <property type="match status" value="1"/>
</dbReference>
<feature type="transmembrane region" description="Helical" evidence="5">
    <location>
        <begin position="40"/>
        <end position="57"/>
    </location>
</feature>
<sequence>MTDSCSPDNMITVRIPDFFKVMPHRIHISLYIRLSRCKHLMTGAALMYAAFLMLTVGERKPSSSSSITLLYLASFATHFGTQIWMTFISGIVLFLNLPRKVFGLVQRHLFPKYFLLNSILGFLTLWIFVLQNPESQSQRWNLAICFVCDLMGMIYIVPDMIQTMADRAKIEEEAGVGQDVVGRFKPGELLISNPKYARLHSRFRTFHGLCALVNLLAMACNALHMYHIALKLIHR</sequence>
<accession>A0AAV4X6R7</accession>
<dbReference type="GO" id="GO:0016020">
    <property type="term" value="C:membrane"/>
    <property type="evidence" value="ECO:0007669"/>
    <property type="project" value="UniProtKB-SubCell"/>
</dbReference>
<evidence type="ECO:0000256" key="1">
    <source>
        <dbReference type="ARBA" id="ARBA00004370"/>
    </source>
</evidence>
<feature type="transmembrane region" description="Helical" evidence="5">
    <location>
        <begin position="69"/>
        <end position="97"/>
    </location>
</feature>
<feature type="domain" description="TMEM205-like" evidence="6">
    <location>
        <begin position="74"/>
        <end position="168"/>
    </location>
</feature>
<dbReference type="InterPro" id="IPR025423">
    <property type="entry name" value="TMEM205-like"/>
</dbReference>
<dbReference type="EMBL" id="BPLQ01015709">
    <property type="protein sequence ID" value="GIY90203.1"/>
    <property type="molecule type" value="Genomic_DNA"/>
</dbReference>